<dbReference type="PROSITE" id="PS50157">
    <property type="entry name" value="ZINC_FINGER_C2H2_2"/>
    <property type="match status" value="3"/>
</dbReference>
<feature type="domain" description="C2H2-type" evidence="2">
    <location>
        <begin position="197"/>
        <end position="225"/>
    </location>
</feature>
<evidence type="ECO:0000313" key="3">
    <source>
        <dbReference type="EMBL" id="VDM48177.1"/>
    </source>
</evidence>
<gene>
    <name evidence="3" type="ORF">TCNE_LOCUS16856</name>
</gene>
<dbReference type="PROSITE" id="PS00028">
    <property type="entry name" value="ZINC_FINGER_C2H2_1"/>
    <property type="match status" value="2"/>
</dbReference>
<keyword evidence="4" id="KW-1185">Reference proteome</keyword>
<dbReference type="GO" id="GO:0008270">
    <property type="term" value="F:zinc ion binding"/>
    <property type="evidence" value="ECO:0007669"/>
    <property type="project" value="UniProtKB-KW"/>
</dbReference>
<keyword evidence="1" id="KW-0479">Metal-binding</keyword>
<evidence type="ECO:0000259" key="2">
    <source>
        <dbReference type="PROSITE" id="PS50157"/>
    </source>
</evidence>
<accession>A0A183V7Y6</accession>
<protein>
    <submittedName>
        <fullName evidence="5">C2H2-type domain-containing protein</fullName>
    </submittedName>
</protein>
<dbReference type="WBParaSite" id="TCNE_0001685701-mRNA-1">
    <property type="protein sequence ID" value="TCNE_0001685701-mRNA-1"/>
    <property type="gene ID" value="TCNE_0001685701"/>
</dbReference>
<dbReference type="EMBL" id="UYWY01023947">
    <property type="protein sequence ID" value="VDM48177.1"/>
    <property type="molecule type" value="Genomic_DNA"/>
</dbReference>
<dbReference type="InterPro" id="IPR013087">
    <property type="entry name" value="Znf_C2H2_type"/>
</dbReference>
<dbReference type="InterPro" id="IPR036236">
    <property type="entry name" value="Znf_C2H2_sf"/>
</dbReference>
<sequence length="241" mass="27342">MEIGGNEDKSTFVYLTARRPCPSASDLDQWMVLPVVYDKSTLSQASEKNGGEMFLLAHVPTLKEMIFAHEMHEILANKYSHGSTASQQWPSSSGNKMSQSVGNEYAAGCTQQENSRMQHFLCVACGGRYRSRRHLYFHKRQVQPSHLTSKEYVVSFFLFQVHDNNAIVCNICGKPLKNQSAFIKHRKCHWGAADLPYLCSICTRGFKEKCHLVAHCRNKHHEEVDVDAEMDGQAPPEEQCF</sequence>
<keyword evidence="1" id="KW-0863">Zinc-finger</keyword>
<keyword evidence="1" id="KW-0862">Zinc</keyword>
<evidence type="ECO:0000256" key="1">
    <source>
        <dbReference type="PROSITE-ProRule" id="PRU00042"/>
    </source>
</evidence>
<evidence type="ECO:0000313" key="5">
    <source>
        <dbReference type="WBParaSite" id="TCNE_0001685701-mRNA-1"/>
    </source>
</evidence>
<dbReference type="Proteomes" id="UP000050794">
    <property type="component" value="Unassembled WGS sequence"/>
</dbReference>
<evidence type="ECO:0000313" key="4">
    <source>
        <dbReference type="Proteomes" id="UP000050794"/>
    </source>
</evidence>
<dbReference type="SUPFAM" id="SSF57667">
    <property type="entry name" value="beta-beta-alpha zinc fingers"/>
    <property type="match status" value="1"/>
</dbReference>
<organism evidence="4 5">
    <name type="scientific">Toxocara canis</name>
    <name type="common">Canine roundworm</name>
    <dbReference type="NCBI Taxonomy" id="6265"/>
    <lineage>
        <taxon>Eukaryota</taxon>
        <taxon>Metazoa</taxon>
        <taxon>Ecdysozoa</taxon>
        <taxon>Nematoda</taxon>
        <taxon>Chromadorea</taxon>
        <taxon>Rhabditida</taxon>
        <taxon>Spirurina</taxon>
        <taxon>Ascaridomorpha</taxon>
        <taxon>Ascaridoidea</taxon>
        <taxon>Toxocaridae</taxon>
        <taxon>Toxocara</taxon>
    </lineage>
</organism>
<proteinExistence type="predicted"/>
<feature type="domain" description="C2H2-type" evidence="2">
    <location>
        <begin position="120"/>
        <end position="151"/>
    </location>
</feature>
<reference evidence="3 4" key="2">
    <citation type="submission" date="2018-11" db="EMBL/GenBank/DDBJ databases">
        <authorList>
            <consortium name="Pathogen Informatics"/>
        </authorList>
    </citation>
    <scope>NUCLEOTIDE SEQUENCE [LARGE SCALE GENOMIC DNA]</scope>
</reference>
<dbReference type="SMART" id="SM00355">
    <property type="entry name" value="ZnF_C2H2"/>
    <property type="match status" value="3"/>
</dbReference>
<reference evidence="5" key="1">
    <citation type="submission" date="2016-06" db="UniProtKB">
        <authorList>
            <consortium name="WormBaseParasite"/>
        </authorList>
    </citation>
    <scope>IDENTIFICATION</scope>
</reference>
<dbReference type="AlphaFoldDB" id="A0A183V7Y6"/>
<name>A0A183V7Y6_TOXCA</name>
<dbReference type="Gene3D" id="3.30.160.60">
    <property type="entry name" value="Classic Zinc Finger"/>
    <property type="match status" value="1"/>
</dbReference>
<feature type="domain" description="C2H2-type" evidence="2">
    <location>
        <begin position="167"/>
        <end position="194"/>
    </location>
</feature>